<sequence length="904" mass="98030">MLDFFGSEPSQSWEKSTNANLCNFSGNIDGISDRTVSNQPIMGGVIPEIKNLENLTANADDSWIVGKSANAPQSHEDLRLENYNSTSSIDALTGESLSNSNDGNLAIPSIVEQAVRSAQNYLSGLATDPDFAGKMNLAFGNSWNGEVANNLVKAFAQGDFSQIPGMEIVPSAAINGANGAFASVTNTIYLAKEFVEQNAGNPGAITSVLLEETGHFIDSKVNVLDAAGDEGDIFSRVVQGKELGADELRDLKTEDDSAVLKLNGQVFWIEQSTIIPQVNFRTFEKGKYVVAEGGGGSTVNANRDIASTWETFSLIDLNAGSLNSGDFVNIVTQNGRYMVAEGGGGGVVNANRTAAGPWEKFRVIKVNGSGIIGSGDTIALSASNGQYVVAEGGGGANVNANRNAIGPWEKFIINFPTAQPQIPANNWKAEYFNNINLTGTPVFMENLGDGSRGFSRNWGNGSPTNTPSDNFSAKMTTQRYLAPGLYKITTQADDGIRVRIGNQTVVNRWVDQPYLTNSGYFYSNGGNVPIAVEYYERGGGAAINFNIAPATKFQEVVNESQQWKATVYNWDSSQSSAPPIDFWQGDINNSKAIGVISLGSNTRSDGKKGINVNWGNGAPNGDGSLLPHDNFAIRAYTWADFDGSPYKFRVMGDDGFQILAKNQATGQWYSITSQNSWEQAYGPQKEITYTLPAGRYDLHFHQYEAGGDAYLNLDWEKVFDIKPVFDSNLRSSAQNVINDAVKTWESIIKSGPIGSPVKDGFQVRIYESNLSGYAGSSYAQNGYAEMDLTKSFFNLSYAQQKKVIMHELAHAMGFGQINSSDYWRNTTKIGSSYYFTGSNTKALYGGNVPLMPNFNGAGSGWEHFRENDSKLRYDLMSAETNESYSSNDLKYTLAAFKDMGFNVA</sequence>
<evidence type="ECO:0000259" key="1">
    <source>
        <dbReference type="PROSITE" id="PS51820"/>
    </source>
</evidence>
<dbReference type="Gene3D" id="3.40.390.10">
    <property type="entry name" value="Collagenase (Catalytic Domain)"/>
    <property type="match status" value="1"/>
</dbReference>
<dbReference type="GO" id="GO:0016477">
    <property type="term" value="P:cell migration"/>
    <property type="evidence" value="ECO:0007669"/>
    <property type="project" value="TreeGrafter"/>
</dbReference>
<dbReference type="Proteomes" id="UP000185860">
    <property type="component" value="Unassembled WGS sequence"/>
</dbReference>
<dbReference type="SUPFAM" id="SSF56988">
    <property type="entry name" value="Anthrax protective antigen"/>
    <property type="match status" value="1"/>
</dbReference>
<dbReference type="GO" id="GO:0007163">
    <property type="term" value="P:establishment or maintenance of cell polarity"/>
    <property type="evidence" value="ECO:0007669"/>
    <property type="project" value="TreeGrafter"/>
</dbReference>
<dbReference type="InterPro" id="IPR011658">
    <property type="entry name" value="PA14_dom"/>
</dbReference>
<organism evidence="2 3">
    <name type="scientific">[Phormidium ambiguum] IAM M-71</name>
    <dbReference type="NCBI Taxonomy" id="454136"/>
    <lineage>
        <taxon>Bacteria</taxon>
        <taxon>Bacillati</taxon>
        <taxon>Cyanobacteriota</taxon>
        <taxon>Cyanophyceae</taxon>
        <taxon>Oscillatoriophycideae</taxon>
        <taxon>Aerosakkonematales</taxon>
        <taxon>Aerosakkonemataceae</taxon>
        <taxon>Floridanema</taxon>
    </lineage>
</organism>
<dbReference type="GO" id="GO:0015629">
    <property type="term" value="C:actin cytoskeleton"/>
    <property type="evidence" value="ECO:0007669"/>
    <property type="project" value="TreeGrafter"/>
</dbReference>
<reference evidence="2 3" key="1">
    <citation type="submission" date="2016-11" db="EMBL/GenBank/DDBJ databases">
        <title>Draft Genome Sequences of Nine Cyanobacterial Strains from Diverse Habitats.</title>
        <authorList>
            <person name="Zhu T."/>
            <person name="Hou S."/>
            <person name="Lu X."/>
            <person name="Hess W.R."/>
        </authorList>
    </citation>
    <scope>NUCLEOTIDE SEQUENCE [LARGE SCALE GENOMIC DNA]</scope>
    <source>
        <strain evidence="2 3">IAM M-71</strain>
    </source>
</reference>
<dbReference type="PANTHER" id="PTHR10551">
    <property type="entry name" value="FASCIN"/>
    <property type="match status" value="1"/>
</dbReference>
<dbReference type="GO" id="GO:0051017">
    <property type="term" value="P:actin filament bundle assembly"/>
    <property type="evidence" value="ECO:0007669"/>
    <property type="project" value="TreeGrafter"/>
</dbReference>
<dbReference type="Gene3D" id="2.80.10.50">
    <property type="match status" value="1"/>
</dbReference>
<dbReference type="SUPFAM" id="SSF50405">
    <property type="entry name" value="Actin-crosslinking proteins"/>
    <property type="match status" value="1"/>
</dbReference>
<dbReference type="GO" id="GO:0008237">
    <property type="term" value="F:metallopeptidase activity"/>
    <property type="evidence" value="ECO:0007669"/>
    <property type="project" value="InterPro"/>
</dbReference>
<evidence type="ECO:0000313" key="2">
    <source>
        <dbReference type="EMBL" id="OKH37049.1"/>
    </source>
</evidence>
<dbReference type="PANTHER" id="PTHR10551:SF9">
    <property type="entry name" value="FASCIN-2"/>
    <property type="match status" value="1"/>
</dbReference>
<evidence type="ECO:0000313" key="3">
    <source>
        <dbReference type="Proteomes" id="UP000185860"/>
    </source>
</evidence>
<dbReference type="RefSeq" id="WP_073594227.1">
    <property type="nucleotide sequence ID" value="NZ_MRCE01000013.1"/>
</dbReference>
<accession>A0A1U7IIQ0</accession>
<dbReference type="InterPro" id="IPR010431">
    <property type="entry name" value="Fascin"/>
</dbReference>
<dbReference type="GO" id="GO:0051015">
    <property type="term" value="F:actin filament binding"/>
    <property type="evidence" value="ECO:0007669"/>
    <property type="project" value="InterPro"/>
</dbReference>
<proteinExistence type="predicted"/>
<dbReference type="STRING" id="454136.NIES2119_14610"/>
<dbReference type="InterPro" id="IPR008999">
    <property type="entry name" value="Actin-crosslinking"/>
</dbReference>
<protein>
    <recommendedName>
        <fullName evidence="1">PA14 domain-containing protein</fullName>
    </recommendedName>
</protein>
<dbReference type="Pfam" id="PF07691">
    <property type="entry name" value="PA14"/>
    <property type="match status" value="1"/>
</dbReference>
<dbReference type="CDD" id="cd00257">
    <property type="entry name" value="beta-trefoil_FSCN-like"/>
    <property type="match status" value="1"/>
</dbReference>
<dbReference type="AlphaFoldDB" id="A0A1U7IIQ0"/>
<name>A0A1U7IIQ0_9CYAN</name>
<comment type="caution">
    <text evidence="2">The sequence shown here is derived from an EMBL/GenBank/DDBJ whole genome shotgun (WGS) entry which is preliminary data.</text>
</comment>
<dbReference type="EMBL" id="MRCE01000013">
    <property type="protein sequence ID" value="OKH37049.1"/>
    <property type="molecule type" value="Genomic_DNA"/>
</dbReference>
<dbReference type="SUPFAM" id="SSF55486">
    <property type="entry name" value="Metalloproteases ('zincins'), catalytic domain"/>
    <property type="match status" value="1"/>
</dbReference>
<dbReference type="Gene3D" id="3.90.182.10">
    <property type="entry name" value="Toxin - Anthrax Protective Antigen,domain 1"/>
    <property type="match status" value="1"/>
</dbReference>
<gene>
    <name evidence="2" type="ORF">NIES2119_14610</name>
</gene>
<dbReference type="GO" id="GO:0005737">
    <property type="term" value="C:cytoplasm"/>
    <property type="evidence" value="ECO:0007669"/>
    <property type="project" value="TreeGrafter"/>
</dbReference>
<dbReference type="OrthoDB" id="468515at2"/>
<dbReference type="InterPro" id="IPR024079">
    <property type="entry name" value="MetalloPept_cat_dom_sf"/>
</dbReference>
<dbReference type="PROSITE" id="PS51820">
    <property type="entry name" value="PA14"/>
    <property type="match status" value="1"/>
</dbReference>
<feature type="domain" description="PA14" evidence="1">
    <location>
        <begin position="422"/>
        <end position="561"/>
    </location>
</feature>
<dbReference type="InterPro" id="IPR037524">
    <property type="entry name" value="PA14/GLEYA"/>
</dbReference>